<dbReference type="GO" id="GO:0006508">
    <property type="term" value="P:proteolysis"/>
    <property type="evidence" value="ECO:0007669"/>
    <property type="project" value="InterPro"/>
</dbReference>
<evidence type="ECO:0000313" key="2">
    <source>
        <dbReference type="EMBL" id="KAI1712234.1"/>
    </source>
</evidence>
<dbReference type="GO" id="GO:0004252">
    <property type="term" value="F:serine-type endopeptidase activity"/>
    <property type="evidence" value="ECO:0007669"/>
    <property type="project" value="InterPro"/>
</dbReference>
<sequence length="190" mass="21232">MLAVSSSEVSSDFVVHLFASAGQNSQQRIHHHLEHRRVGESDVRQRPPQEYQERHVLDPLEQRSCSPQMRTLLIAFTYTSVRVQHTSVRGEHTSVRVQHTSVRGEHTSVRVQHTSVRGEHTSVRVQDHFCTGDSGSGLEHRDGLDKATLLGITSFGSRGCPSNELARFTRVANYLSRICALTGVCYSTEA</sequence>
<keyword evidence="3" id="KW-1185">Reference proteome</keyword>
<name>A0AAD4N450_9BILA</name>
<dbReference type="InterPro" id="IPR001254">
    <property type="entry name" value="Trypsin_dom"/>
</dbReference>
<evidence type="ECO:0000313" key="3">
    <source>
        <dbReference type="Proteomes" id="UP001201812"/>
    </source>
</evidence>
<proteinExistence type="predicted"/>
<dbReference type="SUPFAM" id="SSF50494">
    <property type="entry name" value="Trypsin-like serine proteases"/>
    <property type="match status" value="1"/>
</dbReference>
<dbReference type="Pfam" id="PF00089">
    <property type="entry name" value="Trypsin"/>
    <property type="match status" value="1"/>
</dbReference>
<feature type="domain" description="Peptidase S1" evidence="1">
    <location>
        <begin position="94"/>
        <end position="177"/>
    </location>
</feature>
<dbReference type="Gene3D" id="2.40.10.10">
    <property type="entry name" value="Trypsin-like serine proteases"/>
    <property type="match status" value="1"/>
</dbReference>
<organism evidence="2 3">
    <name type="scientific">Ditylenchus destructor</name>
    <dbReference type="NCBI Taxonomy" id="166010"/>
    <lineage>
        <taxon>Eukaryota</taxon>
        <taxon>Metazoa</taxon>
        <taxon>Ecdysozoa</taxon>
        <taxon>Nematoda</taxon>
        <taxon>Chromadorea</taxon>
        <taxon>Rhabditida</taxon>
        <taxon>Tylenchina</taxon>
        <taxon>Tylenchomorpha</taxon>
        <taxon>Sphaerularioidea</taxon>
        <taxon>Anguinidae</taxon>
        <taxon>Anguininae</taxon>
        <taxon>Ditylenchus</taxon>
    </lineage>
</organism>
<dbReference type="InterPro" id="IPR009003">
    <property type="entry name" value="Peptidase_S1_PA"/>
</dbReference>
<gene>
    <name evidence="2" type="ORF">DdX_09784</name>
</gene>
<accession>A0AAD4N450</accession>
<dbReference type="AlphaFoldDB" id="A0AAD4N450"/>
<dbReference type="Proteomes" id="UP001201812">
    <property type="component" value="Unassembled WGS sequence"/>
</dbReference>
<comment type="caution">
    <text evidence="2">The sequence shown here is derived from an EMBL/GenBank/DDBJ whole genome shotgun (WGS) entry which is preliminary data.</text>
</comment>
<dbReference type="EMBL" id="JAKKPZ010000019">
    <property type="protein sequence ID" value="KAI1712234.1"/>
    <property type="molecule type" value="Genomic_DNA"/>
</dbReference>
<dbReference type="InterPro" id="IPR043504">
    <property type="entry name" value="Peptidase_S1_PA_chymotrypsin"/>
</dbReference>
<reference evidence="2" key="1">
    <citation type="submission" date="2022-01" db="EMBL/GenBank/DDBJ databases">
        <title>Genome Sequence Resource for Two Populations of Ditylenchus destructor, the Migratory Endoparasitic Phytonematode.</title>
        <authorList>
            <person name="Zhang H."/>
            <person name="Lin R."/>
            <person name="Xie B."/>
        </authorList>
    </citation>
    <scope>NUCLEOTIDE SEQUENCE</scope>
    <source>
        <strain evidence="2">BazhouSP</strain>
    </source>
</reference>
<protein>
    <submittedName>
        <fullName evidence="2">Trypsin domain-containing protein</fullName>
    </submittedName>
</protein>
<evidence type="ECO:0000259" key="1">
    <source>
        <dbReference type="Pfam" id="PF00089"/>
    </source>
</evidence>